<accession>A0A482PHS9</accession>
<reference evidence="1" key="1">
    <citation type="submission" date="2019-03" db="EMBL/GenBank/DDBJ databases">
        <title>Complete genome sequence of enteropathogenic Citrobacter rodentium strain DBS100.</title>
        <authorList>
            <person name="Popov G."/>
            <person name="Fiebig A."/>
            <person name="Shideler S."/>
            <person name="Coombes B."/>
            <person name="Savchenko A."/>
        </authorList>
    </citation>
    <scope>NUCLEOTIDE SEQUENCE</scope>
    <source>
        <strain evidence="1">DBS100</strain>
    </source>
</reference>
<evidence type="ECO:0000313" key="1">
    <source>
        <dbReference type="EMBL" id="QBY30271.1"/>
    </source>
</evidence>
<dbReference type="EMBL" id="CP038008">
    <property type="protein sequence ID" value="QBY30271.1"/>
    <property type="molecule type" value="Genomic_DNA"/>
</dbReference>
<organism evidence="1">
    <name type="scientific">Citrobacter rodentium</name>
    <dbReference type="NCBI Taxonomy" id="67825"/>
    <lineage>
        <taxon>Bacteria</taxon>
        <taxon>Pseudomonadati</taxon>
        <taxon>Pseudomonadota</taxon>
        <taxon>Gammaproteobacteria</taxon>
        <taxon>Enterobacterales</taxon>
        <taxon>Enterobacteriaceae</taxon>
        <taxon>Citrobacter</taxon>
    </lineage>
</organism>
<dbReference type="AlphaFoldDB" id="A0A482PHS9"/>
<sequence length="64" mass="7095">MRACYASGNMASTRNGTRKSNNFPLYKKVSRAGGFIYDFRILSGSLPGKRVNLISVRHPCRMAA</sequence>
<gene>
    <name evidence="1" type="ORF">E2R62_16420</name>
</gene>
<protein>
    <submittedName>
        <fullName evidence="1">Uncharacterized protein</fullName>
    </submittedName>
</protein>
<proteinExistence type="predicted"/>
<name>A0A482PHS9_CITRO</name>